<evidence type="ECO:0000313" key="1">
    <source>
        <dbReference type="EMBL" id="CDF41039.1"/>
    </source>
</evidence>
<gene>
    <name evidence="1" type="ORF">CHC_T00007653001</name>
</gene>
<reference evidence="2" key="1">
    <citation type="journal article" date="2013" name="Proc. Natl. Acad. Sci. U.S.A.">
        <title>Genome structure and metabolic features in the red seaweed Chondrus crispus shed light on evolution of the Archaeplastida.</title>
        <authorList>
            <person name="Collen J."/>
            <person name="Porcel B."/>
            <person name="Carre W."/>
            <person name="Ball S.G."/>
            <person name="Chaparro C."/>
            <person name="Tonon T."/>
            <person name="Barbeyron T."/>
            <person name="Michel G."/>
            <person name="Noel B."/>
            <person name="Valentin K."/>
            <person name="Elias M."/>
            <person name="Artiguenave F."/>
            <person name="Arun A."/>
            <person name="Aury J.M."/>
            <person name="Barbosa-Neto J.F."/>
            <person name="Bothwell J.H."/>
            <person name="Bouget F.Y."/>
            <person name="Brillet L."/>
            <person name="Cabello-Hurtado F."/>
            <person name="Capella-Gutierrez S."/>
            <person name="Charrier B."/>
            <person name="Cladiere L."/>
            <person name="Cock J.M."/>
            <person name="Coelho S.M."/>
            <person name="Colleoni C."/>
            <person name="Czjzek M."/>
            <person name="Da Silva C."/>
            <person name="Delage L."/>
            <person name="Denoeud F."/>
            <person name="Deschamps P."/>
            <person name="Dittami S.M."/>
            <person name="Gabaldon T."/>
            <person name="Gachon C.M."/>
            <person name="Groisillier A."/>
            <person name="Herve C."/>
            <person name="Jabbari K."/>
            <person name="Katinka M."/>
            <person name="Kloareg B."/>
            <person name="Kowalczyk N."/>
            <person name="Labadie K."/>
            <person name="Leblanc C."/>
            <person name="Lopez P.J."/>
            <person name="McLachlan D.H."/>
            <person name="Meslet-Cladiere L."/>
            <person name="Moustafa A."/>
            <person name="Nehr Z."/>
            <person name="Nyvall Collen P."/>
            <person name="Panaud O."/>
            <person name="Partensky F."/>
            <person name="Poulain J."/>
            <person name="Rensing S.A."/>
            <person name="Rousvoal S."/>
            <person name="Samson G."/>
            <person name="Symeonidi A."/>
            <person name="Weissenbach J."/>
            <person name="Zambounis A."/>
            <person name="Wincker P."/>
            <person name="Boyen C."/>
        </authorList>
    </citation>
    <scope>NUCLEOTIDE SEQUENCE [LARGE SCALE GENOMIC DNA]</scope>
    <source>
        <strain evidence="2">cv. Stackhouse</strain>
    </source>
</reference>
<keyword evidence="2" id="KW-1185">Reference proteome</keyword>
<sequence>MCLRYSACGRGAPDGSSGCDCLQCMRTTTPLAPRQRVHGRRRGAALHVRASTRARYAPALVRACV</sequence>
<dbReference type="GeneID" id="17319045"/>
<protein>
    <submittedName>
        <fullName evidence="1">Uncharacterized protein</fullName>
    </submittedName>
</protein>
<proteinExistence type="predicted"/>
<name>R7QSF2_CHOCR</name>
<dbReference type="Proteomes" id="UP000012073">
    <property type="component" value="Unassembled WGS sequence"/>
</dbReference>
<dbReference type="AlphaFoldDB" id="R7QSF2"/>
<dbReference type="Gramene" id="CDF41039">
    <property type="protein sequence ID" value="CDF41039"/>
    <property type="gene ID" value="CHC_T00007653001"/>
</dbReference>
<dbReference type="EMBL" id="HG002301">
    <property type="protein sequence ID" value="CDF41039.1"/>
    <property type="molecule type" value="Genomic_DNA"/>
</dbReference>
<accession>R7QSF2</accession>
<organism evidence="1 2">
    <name type="scientific">Chondrus crispus</name>
    <name type="common">Carrageen Irish moss</name>
    <name type="synonym">Polymorpha crispa</name>
    <dbReference type="NCBI Taxonomy" id="2769"/>
    <lineage>
        <taxon>Eukaryota</taxon>
        <taxon>Rhodophyta</taxon>
        <taxon>Florideophyceae</taxon>
        <taxon>Rhodymeniophycidae</taxon>
        <taxon>Gigartinales</taxon>
        <taxon>Gigartinaceae</taxon>
        <taxon>Chondrus</taxon>
    </lineage>
</organism>
<dbReference type="RefSeq" id="XP_005711333.1">
    <property type="nucleotide sequence ID" value="XM_005711276.1"/>
</dbReference>
<evidence type="ECO:0000313" key="2">
    <source>
        <dbReference type="Proteomes" id="UP000012073"/>
    </source>
</evidence>
<dbReference type="KEGG" id="ccp:CHC_T00007653001"/>